<evidence type="ECO:0000313" key="1">
    <source>
        <dbReference type="Proteomes" id="UP000694888"/>
    </source>
</evidence>
<gene>
    <name evidence="2" type="primary">LOC106012597</name>
</gene>
<protein>
    <submittedName>
        <fullName evidence="2">Uncharacterized protein LOC106012597</fullName>
    </submittedName>
</protein>
<organism evidence="1 2">
    <name type="scientific">Aplysia californica</name>
    <name type="common">California sea hare</name>
    <dbReference type="NCBI Taxonomy" id="6500"/>
    <lineage>
        <taxon>Eukaryota</taxon>
        <taxon>Metazoa</taxon>
        <taxon>Spiralia</taxon>
        <taxon>Lophotrochozoa</taxon>
        <taxon>Mollusca</taxon>
        <taxon>Gastropoda</taxon>
        <taxon>Heterobranchia</taxon>
        <taxon>Euthyneura</taxon>
        <taxon>Tectipleura</taxon>
        <taxon>Aplysiida</taxon>
        <taxon>Aplysioidea</taxon>
        <taxon>Aplysiidae</taxon>
        <taxon>Aplysia</taxon>
    </lineage>
</organism>
<proteinExistence type="predicted"/>
<dbReference type="RefSeq" id="XP_012941455.1">
    <property type="nucleotide sequence ID" value="XM_013086001.2"/>
</dbReference>
<dbReference type="GeneID" id="106012597"/>
<accession>A0ABM1A5X7</accession>
<evidence type="ECO:0000313" key="2">
    <source>
        <dbReference type="RefSeq" id="XP_012941455.1"/>
    </source>
</evidence>
<reference evidence="2" key="1">
    <citation type="submission" date="2025-08" db="UniProtKB">
        <authorList>
            <consortium name="RefSeq"/>
        </authorList>
    </citation>
    <scope>IDENTIFICATION</scope>
</reference>
<keyword evidence="1" id="KW-1185">Reference proteome</keyword>
<name>A0ABM1A5X7_APLCA</name>
<dbReference type="Proteomes" id="UP000694888">
    <property type="component" value="Unplaced"/>
</dbReference>
<sequence>MECEELVCRHLQVQEFNLKIPELEEEMFDLQRQIDHALSYGPYMSGMQRSASAMNIASLPDETDAMSINIRIANKLYDRYMRAYDNLDHLKPYSPGQRALHKHIKQAMYDFYLKRRDQLKSTLRRRDSCNSLS</sequence>